<accession>A0A6A5ZRH0</accession>
<feature type="compositionally biased region" description="Polar residues" evidence="1">
    <location>
        <begin position="210"/>
        <end position="244"/>
    </location>
</feature>
<feature type="compositionally biased region" description="Basic and acidic residues" evidence="1">
    <location>
        <begin position="447"/>
        <end position="462"/>
    </location>
</feature>
<feature type="compositionally biased region" description="Low complexity" evidence="1">
    <location>
        <begin position="136"/>
        <end position="151"/>
    </location>
</feature>
<feature type="region of interest" description="Disordered" evidence="1">
    <location>
        <begin position="136"/>
        <end position="157"/>
    </location>
</feature>
<name>A0A6A5ZRH0_9PLEO</name>
<dbReference type="AlphaFoldDB" id="A0A6A5ZRH0"/>
<feature type="compositionally biased region" description="Polar residues" evidence="1">
    <location>
        <begin position="49"/>
        <end position="61"/>
    </location>
</feature>
<evidence type="ECO:0000313" key="3">
    <source>
        <dbReference type="Proteomes" id="UP000799770"/>
    </source>
</evidence>
<feature type="region of interest" description="Disordered" evidence="1">
    <location>
        <begin position="1"/>
        <end position="114"/>
    </location>
</feature>
<feature type="region of interest" description="Disordered" evidence="1">
    <location>
        <begin position="195"/>
        <end position="297"/>
    </location>
</feature>
<protein>
    <recommendedName>
        <fullName evidence="4">C2H2-type domain-containing protein</fullName>
    </recommendedName>
</protein>
<feature type="region of interest" description="Disordered" evidence="1">
    <location>
        <begin position="441"/>
        <end position="462"/>
    </location>
</feature>
<evidence type="ECO:0008006" key="4">
    <source>
        <dbReference type="Google" id="ProtNLM"/>
    </source>
</evidence>
<dbReference type="EMBL" id="ML977311">
    <property type="protein sequence ID" value="KAF2121846.1"/>
    <property type="molecule type" value="Genomic_DNA"/>
</dbReference>
<evidence type="ECO:0000313" key="2">
    <source>
        <dbReference type="EMBL" id="KAF2121846.1"/>
    </source>
</evidence>
<feature type="compositionally biased region" description="Polar residues" evidence="1">
    <location>
        <begin position="259"/>
        <end position="269"/>
    </location>
</feature>
<sequence length="462" mass="50469">MTSRSQKQQQPKTTTISRRLRNRADQDLSVQPPELPQLRGLRSRRAATLPTSGRISVNYQTEETHTPVWDPSEILDPFTRSNTSHPTGLEEEAPPALLSHSLDLPPFHSPQRSPPTELVPLHTETNDHHYDELPVSGSDLLPSPLPSVSGGNNTTIDYQLRLSPEPQHPQDPSLELQDMSTLGFMMPAQYDLGHYGSPPSIDSPGYPAMNQHSYSEARATSQQPQTSQSYAPSYTSSPSLQNQSEPRRSGEHNILPPYQASSVPRSPYQQPLGPMRASPTPMSYPTSSSESSPMLSAASHSYPYPAIHNNLPGQSLNSMGGNSSSYPPPPIYPPTSYEMNGYNPLPATVYPAVTTAAPYPSYEPSLGPPAAGLSSSPGNQGMGGVMPKVLNSRPKPQCWEHGCNGRQFSTFSNLLRHQREKSGTAAKSYCPRCGAEFTRTTARNGHLAHEKCKPRRSSDTSR</sequence>
<feature type="compositionally biased region" description="Low complexity" evidence="1">
    <location>
        <begin position="278"/>
        <end position="297"/>
    </location>
</feature>
<gene>
    <name evidence="2" type="ORF">BDV96DRAFT_130794</name>
</gene>
<keyword evidence="3" id="KW-1185">Reference proteome</keyword>
<dbReference type="Proteomes" id="UP000799770">
    <property type="component" value="Unassembled WGS sequence"/>
</dbReference>
<reference evidence="2" key="1">
    <citation type="journal article" date="2020" name="Stud. Mycol.">
        <title>101 Dothideomycetes genomes: a test case for predicting lifestyles and emergence of pathogens.</title>
        <authorList>
            <person name="Haridas S."/>
            <person name="Albert R."/>
            <person name="Binder M."/>
            <person name="Bloem J."/>
            <person name="Labutti K."/>
            <person name="Salamov A."/>
            <person name="Andreopoulos B."/>
            <person name="Baker S."/>
            <person name="Barry K."/>
            <person name="Bills G."/>
            <person name="Bluhm B."/>
            <person name="Cannon C."/>
            <person name="Castanera R."/>
            <person name="Culley D."/>
            <person name="Daum C."/>
            <person name="Ezra D."/>
            <person name="Gonzalez J."/>
            <person name="Henrissat B."/>
            <person name="Kuo A."/>
            <person name="Liang C."/>
            <person name="Lipzen A."/>
            <person name="Lutzoni F."/>
            <person name="Magnuson J."/>
            <person name="Mondo S."/>
            <person name="Nolan M."/>
            <person name="Ohm R."/>
            <person name="Pangilinan J."/>
            <person name="Park H.-J."/>
            <person name="Ramirez L."/>
            <person name="Alfaro M."/>
            <person name="Sun H."/>
            <person name="Tritt A."/>
            <person name="Yoshinaga Y."/>
            <person name="Zwiers L.-H."/>
            <person name="Turgeon B."/>
            <person name="Goodwin S."/>
            <person name="Spatafora J."/>
            <person name="Crous P."/>
            <person name="Grigoriev I."/>
        </authorList>
    </citation>
    <scope>NUCLEOTIDE SEQUENCE</scope>
    <source>
        <strain evidence="2">CBS 627.86</strain>
    </source>
</reference>
<proteinExistence type="predicted"/>
<evidence type="ECO:0000256" key="1">
    <source>
        <dbReference type="SAM" id="MobiDB-lite"/>
    </source>
</evidence>
<feature type="compositionally biased region" description="Polar residues" evidence="1">
    <location>
        <begin position="1"/>
        <end position="17"/>
    </location>
</feature>
<dbReference type="OrthoDB" id="5366256at2759"/>
<organism evidence="2 3">
    <name type="scientific">Lophiotrema nucula</name>
    <dbReference type="NCBI Taxonomy" id="690887"/>
    <lineage>
        <taxon>Eukaryota</taxon>
        <taxon>Fungi</taxon>
        <taxon>Dikarya</taxon>
        <taxon>Ascomycota</taxon>
        <taxon>Pezizomycotina</taxon>
        <taxon>Dothideomycetes</taxon>
        <taxon>Pleosporomycetidae</taxon>
        <taxon>Pleosporales</taxon>
        <taxon>Lophiotremataceae</taxon>
        <taxon>Lophiotrema</taxon>
    </lineage>
</organism>